<organism evidence="2 3">
    <name type="scientific">Azospirillum palustre</name>
    <dbReference type="NCBI Taxonomy" id="2044885"/>
    <lineage>
        <taxon>Bacteria</taxon>
        <taxon>Pseudomonadati</taxon>
        <taxon>Pseudomonadota</taxon>
        <taxon>Alphaproteobacteria</taxon>
        <taxon>Rhodospirillales</taxon>
        <taxon>Azospirillaceae</taxon>
        <taxon>Azospirillum</taxon>
    </lineage>
</organism>
<dbReference type="Pfam" id="PF06054">
    <property type="entry name" value="CoiA_nuc"/>
    <property type="match status" value="1"/>
</dbReference>
<protein>
    <recommendedName>
        <fullName evidence="1">Competence protein CoiA nuclease-like domain-containing protein</fullName>
    </recommendedName>
</protein>
<evidence type="ECO:0000313" key="2">
    <source>
        <dbReference type="EMBL" id="PGH59420.1"/>
    </source>
</evidence>
<dbReference type="AlphaFoldDB" id="A0A2B8BNU1"/>
<sequence>MAIEGKGTAPGGEKWRADVLCTRGERQVALEIQMSHQTLDEYRRRQAVYARSGVEGVWFAGHKGVQPHRSTADLPIFPIHLRGLNADVAVGRGRSQDPRIPVEQFVGEFLQGLWHCREPIAAPAAIIPELTVCLDCGREVLNGACVAAFPAEADPAYPPGPIFAALSSLDVKDTATALTRAAWSMHRIVAPPGKGMRCPYCAGRLRGSVSFTPERLCKARHVVEDRHGTILLSAGGWWRRGQPLLPNGWHRPTTPPEATIPLSAIIDRSRRRLLQPFLEVRTRRQSALSAIEAAIYGQPGWKATLDEMGESWDGDDPGQWMADIVLRQEGPGGRHIAFFLAIDHEALPLCRLFAQRAMREFPDGTALLLSPVLDGPGFAKRVLDMPMTGGSQPLVSVKGIE</sequence>
<comment type="caution">
    <text evidence="2">The sequence shown here is derived from an EMBL/GenBank/DDBJ whole genome shotgun (WGS) entry which is preliminary data.</text>
</comment>
<accession>A0A2B8BNU1</accession>
<name>A0A2B8BNU1_9PROT</name>
<dbReference type="EMBL" id="PDKW01000035">
    <property type="protein sequence ID" value="PGH59420.1"/>
    <property type="molecule type" value="Genomic_DNA"/>
</dbReference>
<dbReference type="Proteomes" id="UP000225379">
    <property type="component" value="Unassembled WGS sequence"/>
</dbReference>
<feature type="domain" description="Competence protein CoiA nuclease-like" evidence="1">
    <location>
        <begin position="16"/>
        <end position="69"/>
    </location>
</feature>
<dbReference type="OrthoDB" id="8012056at2"/>
<reference evidence="3" key="1">
    <citation type="submission" date="2017-10" db="EMBL/GenBank/DDBJ databases">
        <authorList>
            <person name="Kravchenko I.K."/>
            <person name="Grouzdev D.S."/>
        </authorList>
    </citation>
    <scope>NUCLEOTIDE SEQUENCE [LARGE SCALE GENOMIC DNA]</scope>
    <source>
        <strain evidence="3">B2</strain>
    </source>
</reference>
<dbReference type="InterPro" id="IPR010330">
    <property type="entry name" value="CoiA_nuc"/>
</dbReference>
<evidence type="ECO:0000313" key="3">
    <source>
        <dbReference type="Proteomes" id="UP000225379"/>
    </source>
</evidence>
<dbReference type="RefSeq" id="WP_098734480.1">
    <property type="nucleotide sequence ID" value="NZ_PDKW01000035.1"/>
</dbReference>
<keyword evidence="3" id="KW-1185">Reference proteome</keyword>
<evidence type="ECO:0000259" key="1">
    <source>
        <dbReference type="Pfam" id="PF06054"/>
    </source>
</evidence>
<gene>
    <name evidence="2" type="ORF">CRT60_00355</name>
</gene>
<proteinExistence type="predicted"/>